<evidence type="ECO:0000313" key="2">
    <source>
        <dbReference type="Proteomes" id="UP000033910"/>
    </source>
</evidence>
<comment type="caution">
    <text evidence="1">The sequence shown here is derived from an EMBL/GenBank/DDBJ whole genome shotgun (WGS) entry which is preliminary data.</text>
</comment>
<accession>A0A0G1EK73</accession>
<dbReference type="AlphaFoldDB" id="A0A0G1EK73"/>
<protein>
    <recommendedName>
        <fullName evidence="3">Type 4 fimbrial biogenesis protein PilX N-terminal domain-containing protein</fullName>
    </recommendedName>
</protein>
<evidence type="ECO:0000313" key="1">
    <source>
        <dbReference type="EMBL" id="KKT10198.1"/>
    </source>
</evidence>
<sequence length="296" mass="31531">MKQNAIYINNKGQALLFVVVALTISMVVGVSVATRTLSVTKRVSSTDTGAKVFYAAEAGIERFVDRPTSELIEIANGTSCGGTLSTLSDGACTFTLGDSTKVETKTSVTVQMMTYNKSNPDRYEVRLKNGTFSGIALSGYSGQVNLCWRDSNESANTGLYYTLWSPSALMRESIILPNATSPNPEAVSFTVTGSSVIANNDTVTPNIYRWCTSVDATGTPYFLNVMPLGGDAVVGVLPAPGLDIPPQGFQITSKATLNSADSQQQAVKIIVTDRSYSHVPGFFNAAIYAQKDIVAN</sequence>
<organism evidence="1 2">
    <name type="scientific">candidate division WWE3 bacterium GW2011_GWB2_43_22</name>
    <dbReference type="NCBI Taxonomy" id="1619118"/>
    <lineage>
        <taxon>Bacteria</taxon>
        <taxon>Katanobacteria</taxon>
    </lineage>
</organism>
<dbReference type="Proteomes" id="UP000033910">
    <property type="component" value="Unassembled WGS sequence"/>
</dbReference>
<evidence type="ECO:0008006" key="3">
    <source>
        <dbReference type="Google" id="ProtNLM"/>
    </source>
</evidence>
<gene>
    <name evidence="1" type="ORF">UV89_C0025G0003</name>
</gene>
<reference evidence="1 2" key="1">
    <citation type="journal article" date="2015" name="Nature">
        <title>rRNA introns, odd ribosomes, and small enigmatic genomes across a large radiation of phyla.</title>
        <authorList>
            <person name="Brown C.T."/>
            <person name="Hug L.A."/>
            <person name="Thomas B.C."/>
            <person name="Sharon I."/>
            <person name="Castelle C.J."/>
            <person name="Singh A."/>
            <person name="Wilkins M.J."/>
            <person name="Williams K.H."/>
            <person name="Banfield J.F."/>
        </authorList>
    </citation>
    <scope>NUCLEOTIDE SEQUENCE [LARGE SCALE GENOMIC DNA]</scope>
</reference>
<name>A0A0G1EK73_UNCKA</name>
<proteinExistence type="predicted"/>
<dbReference type="EMBL" id="LCGF01000025">
    <property type="protein sequence ID" value="KKT10198.1"/>
    <property type="molecule type" value="Genomic_DNA"/>
</dbReference>